<dbReference type="EMBL" id="CM056810">
    <property type="protein sequence ID" value="KAJ8644807.1"/>
    <property type="molecule type" value="Genomic_DNA"/>
</dbReference>
<protein>
    <submittedName>
        <fullName evidence="1">Uncharacterized protein</fullName>
    </submittedName>
</protein>
<comment type="caution">
    <text evidence="1">The sequence shown here is derived from an EMBL/GenBank/DDBJ whole genome shotgun (WGS) entry which is preliminary data.</text>
</comment>
<sequence>MHAYRSCKKFEFEGILCHHALFVMVHLSIRYLQERYIFKRWAKGVTKVNSIDNDGVEIGSYGSDSCMGRRRYISGVFTLIFNEGCLSIEGFKILVNAHADLQMKLRNLNLDIPSEASMHSWKGLDSDVVEYQEPSHVVTKGHAKILKSSKEKVTKGRLCHGCNKRSVSHDKRNCPVLLN</sequence>
<organism evidence="1 2">
    <name type="scientific">Persea americana</name>
    <name type="common">Avocado</name>
    <dbReference type="NCBI Taxonomy" id="3435"/>
    <lineage>
        <taxon>Eukaryota</taxon>
        <taxon>Viridiplantae</taxon>
        <taxon>Streptophyta</taxon>
        <taxon>Embryophyta</taxon>
        <taxon>Tracheophyta</taxon>
        <taxon>Spermatophyta</taxon>
        <taxon>Magnoliopsida</taxon>
        <taxon>Magnoliidae</taxon>
        <taxon>Laurales</taxon>
        <taxon>Lauraceae</taxon>
        <taxon>Persea</taxon>
    </lineage>
</organism>
<name>A0ACC2MI35_PERAE</name>
<gene>
    <name evidence="1" type="ORF">MRB53_006555</name>
</gene>
<dbReference type="Proteomes" id="UP001234297">
    <property type="component" value="Chromosome 2"/>
</dbReference>
<keyword evidence="2" id="KW-1185">Reference proteome</keyword>
<evidence type="ECO:0000313" key="2">
    <source>
        <dbReference type="Proteomes" id="UP001234297"/>
    </source>
</evidence>
<proteinExistence type="predicted"/>
<evidence type="ECO:0000313" key="1">
    <source>
        <dbReference type="EMBL" id="KAJ8644807.1"/>
    </source>
</evidence>
<accession>A0ACC2MI35</accession>
<reference evidence="1 2" key="1">
    <citation type="journal article" date="2022" name="Hortic Res">
        <title>A haplotype resolved chromosomal level avocado genome allows analysis of novel avocado genes.</title>
        <authorList>
            <person name="Nath O."/>
            <person name="Fletcher S.J."/>
            <person name="Hayward A."/>
            <person name="Shaw L.M."/>
            <person name="Masouleh A.K."/>
            <person name="Furtado A."/>
            <person name="Henry R.J."/>
            <person name="Mitter N."/>
        </authorList>
    </citation>
    <scope>NUCLEOTIDE SEQUENCE [LARGE SCALE GENOMIC DNA]</scope>
    <source>
        <strain evidence="2">cv. Hass</strain>
    </source>
</reference>